<dbReference type="PANTHER" id="PTHR34365:SF7">
    <property type="entry name" value="GLYCINE-RICH DOMAIN-CONTAINING PROTEIN 1"/>
    <property type="match status" value="1"/>
</dbReference>
<evidence type="ECO:0000313" key="2">
    <source>
        <dbReference type="Proteomes" id="UP000621799"/>
    </source>
</evidence>
<proteinExistence type="predicted"/>
<name>A0A928VVR1_9CYAN</name>
<evidence type="ECO:0008006" key="3">
    <source>
        <dbReference type="Google" id="ProtNLM"/>
    </source>
</evidence>
<gene>
    <name evidence="1" type="ORF">IQ235_10580</name>
</gene>
<evidence type="ECO:0000313" key="1">
    <source>
        <dbReference type="EMBL" id="MBE9041224.1"/>
    </source>
</evidence>
<dbReference type="Proteomes" id="UP000621799">
    <property type="component" value="Unassembled WGS sequence"/>
</dbReference>
<keyword evidence="2" id="KW-1185">Reference proteome</keyword>
<sequence length="183" mass="21065">MNFQHFQSPNSNPSNSLEADALAFVGKLASLDLGPIAYKLMSPEDGPGWTQAEATMALVQYMRFLLLVFLYPNSTLIPTPEIDRVWHCHILDTSKYAEDTQMLFGRFLHHFPYMGTRSEVDRQQLYSSFEQTRKLFEQHFEIPISQMRWSQVSACKLFSGSEQHRPSIPLSLDPFQALWGQFA</sequence>
<dbReference type="AlphaFoldDB" id="A0A928VVR1"/>
<comment type="caution">
    <text evidence="1">The sequence shown here is derived from an EMBL/GenBank/DDBJ whole genome shotgun (WGS) entry which is preliminary data.</text>
</comment>
<reference evidence="1" key="1">
    <citation type="submission" date="2020-10" db="EMBL/GenBank/DDBJ databases">
        <authorList>
            <person name="Castelo-Branco R."/>
            <person name="Eusebio N."/>
            <person name="Adriana R."/>
            <person name="Vieira A."/>
            <person name="Brugerolle De Fraissinette N."/>
            <person name="Rezende De Castro R."/>
            <person name="Schneider M.P."/>
            <person name="Vasconcelos V."/>
            <person name="Leao P.N."/>
        </authorList>
    </citation>
    <scope>NUCLEOTIDE SEQUENCE</scope>
    <source>
        <strain evidence="1">LEGE 11467</strain>
    </source>
</reference>
<dbReference type="PANTHER" id="PTHR34365">
    <property type="entry name" value="ENOLASE (DUF1399)"/>
    <property type="match status" value="1"/>
</dbReference>
<protein>
    <recommendedName>
        <fullName evidence="3">Glycine-rich domain-containing protein-like</fullName>
    </recommendedName>
</protein>
<accession>A0A928VVR1</accession>
<dbReference type="InterPro" id="IPR009836">
    <property type="entry name" value="GRDP-like"/>
</dbReference>
<dbReference type="EMBL" id="JADEXN010000166">
    <property type="protein sequence ID" value="MBE9041224.1"/>
    <property type="molecule type" value="Genomic_DNA"/>
</dbReference>
<dbReference type="RefSeq" id="WP_264321446.1">
    <property type="nucleotide sequence ID" value="NZ_JADEXN010000166.1"/>
</dbReference>
<organism evidence="1 2">
    <name type="scientific">Zarconia navalis LEGE 11467</name>
    <dbReference type="NCBI Taxonomy" id="1828826"/>
    <lineage>
        <taxon>Bacteria</taxon>
        <taxon>Bacillati</taxon>
        <taxon>Cyanobacteriota</taxon>
        <taxon>Cyanophyceae</taxon>
        <taxon>Oscillatoriophycideae</taxon>
        <taxon>Oscillatoriales</taxon>
        <taxon>Oscillatoriales incertae sedis</taxon>
        <taxon>Zarconia</taxon>
        <taxon>Zarconia navalis</taxon>
    </lineage>
</organism>